<sequence length="929" mass="100368">MAPKTWATVPQAAFLSSYLPLYETYQTSVRRYQPFWDKVNAEYLKRWPILPAGVSAETLDEVEFEVYSNNLNKLYSRIKEWFRWRRNNRSRNTSNKVTSKEMKDIYSVGTRNAKRYEVFVKQNPDIFQPEYEAQCTLQGASGRDKLMIWHKVAKAVWEKATGEQRVAVESELVTAQQTDTVVDEPDPCTPSDYQKYWDKLPAILSKTVTPAVRKAGVLAFVTIVGPVPKAGGQILATTLQFGDKQETPLFSSAWADHDHVLVNQLASFAGRYEFSPDLCAKRSLLHAEKTEVVAQDAPNSVKTAGAAPMAEDGESEGATSSSSDSVNLPAINLTNDQPQPEASVNGSFLTAQSADLLGPPLDAAQAPDVINSQAPDTIDGTANTNGNTFGPLKYNLTDFSTSNDWEDNEDMWADPEILEAISRMNAPGIEDWSPAASSTTMNIVLGQPSPKSVNVHVPDLPTAHNNLLPDSDGSTIAPPAPNSVSATASAMLIAPAPPAIALLPLHAPVPDISPPAPLPLLAPSATTFLNSSGPAPPATNTSVMAPLASHSTATNVAVATPTPLANDRSPIPTHSTVPTRFSLAAFPTTNVSAPAPGLTPSAVPNSASPAVNSSSIVPATWSPSGFVFAPFNLVPPPPSKGSSRARPHHIQQQAAKENLSPTPPSKAHTSGGDNNRPNENVPPVPTLETHAPAKDFGASDLIRSPFHDAGNAGNSIRRSTRAPVPSTRLEKLNEISTNTTLPRPLVDQTADNEEPTWFAPALAHLKRTDLGAGWIILLEKWVEYERSRGWKSGKGLPAKGRPEEWSQWAAKARRGIRNYENIPKINDPNDLGIAVVKWVQSFHPSDFGKTGPHGVVSLLTLMVWWGTAALTPSSWNNDSRPQWQALVEELLGRFDHLLSAKSAAKQPREDGILDETHGNKRPRTDSVAL</sequence>
<dbReference type="AlphaFoldDB" id="A0A9W8MFB9"/>
<evidence type="ECO:0000313" key="3">
    <source>
        <dbReference type="Proteomes" id="UP001140091"/>
    </source>
</evidence>
<protein>
    <submittedName>
        <fullName evidence="2">Uncharacterized protein</fullName>
    </submittedName>
</protein>
<feature type="region of interest" description="Disordered" evidence="1">
    <location>
        <begin position="296"/>
        <end position="344"/>
    </location>
</feature>
<dbReference type="Proteomes" id="UP001140091">
    <property type="component" value="Unassembled WGS sequence"/>
</dbReference>
<feature type="region of interest" description="Disordered" evidence="1">
    <location>
        <begin position="905"/>
        <end position="929"/>
    </location>
</feature>
<gene>
    <name evidence="2" type="ORF">H1R20_g10550</name>
</gene>
<feature type="compositionally biased region" description="Polar residues" evidence="1">
    <location>
        <begin position="332"/>
        <end position="344"/>
    </location>
</feature>
<dbReference type="OrthoDB" id="3056990at2759"/>
<keyword evidence="3" id="KW-1185">Reference proteome</keyword>
<reference evidence="2" key="1">
    <citation type="submission" date="2022-06" db="EMBL/GenBank/DDBJ databases">
        <title>Genome Sequence of Candolleomyces eurysporus.</title>
        <authorList>
            <person name="Buettner E."/>
        </authorList>
    </citation>
    <scope>NUCLEOTIDE SEQUENCE</scope>
    <source>
        <strain evidence="2">VTCC 930004</strain>
    </source>
</reference>
<feature type="region of interest" description="Disordered" evidence="1">
    <location>
        <begin position="637"/>
        <end position="724"/>
    </location>
</feature>
<dbReference type="EMBL" id="JANBPK010001055">
    <property type="protein sequence ID" value="KAJ2926544.1"/>
    <property type="molecule type" value="Genomic_DNA"/>
</dbReference>
<feature type="compositionally biased region" description="Low complexity" evidence="1">
    <location>
        <begin position="316"/>
        <end position="325"/>
    </location>
</feature>
<feature type="non-terminal residue" evidence="2">
    <location>
        <position position="1"/>
    </location>
</feature>
<accession>A0A9W8MFB9</accession>
<name>A0A9W8MFB9_9AGAR</name>
<comment type="caution">
    <text evidence="2">The sequence shown here is derived from an EMBL/GenBank/DDBJ whole genome shotgun (WGS) entry which is preliminary data.</text>
</comment>
<evidence type="ECO:0000313" key="2">
    <source>
        <dbReference type="EMBL" id="KAJ2926544.1"/>
    </source>
</evidence>
<evidence type="ECO:0000256" key="1">
    <source>
        <dbReference type="SAM" id="MobiDB-lite"/>
    </source>
</evidence>
<feature type="compositionally biased region" description="Basic and acidic residues" evidence="1">
    <location>
        <begin position="906"/>
        <end position="929"/>
    </location>
</feature>
<proteinExistence type="predicted"/>
<organism evidence="2 3">
    <name type="scientific">Candolleomyces eurysporus</name>
    <dbReference type="NCBI Taxonomy" id="2828524"/>
    <lineage>
        <taxon>Eukaryota</taxon>
        <taxon>Fungi</taxon>
        <taxon>Dikarya</taxon>
        <taxon>Basidiomycota</taxon>
        <taxon>Agaricomycotina</taxon>
        <taxon>Agaricomycetes</taxon>
        <taxon>Agaricomycetidae</taxon>
        <taxon>Agaricales</taxon>
        <taxon>Agaricineae</taxon>
        <taxon>Psathyrellaceae</taxon>
        <taxon>Candolleomyces</taxon>
    </lineage>
</organism>